<dbReference type="RefSeq" id="WP_173810717.1">
    <property type="nucleotide sequence ID" value="NZ_JABSNP010000013.1"/>
</dbReference>
<keyword evidence="1" id="KW-0732">Signal</keyword>
<dbReference type="InterPro" id="IPR026444">
    <property type="entry name" value="Secre_tail"/>
</dbReference>
<name>A0ABX2FS49_9BACT</name>
<reference evidence="2 3" key="1">
    <citation type="submission" date="2020-05" db="EMBL/GenBank/DDBJ databases">
        <title>Genomic Encyclopedia of Type Strains, Phase IV (KMG-V): Genome sequencing to study the core and pangenomes of soil and plant-associated prokaryotes.</title>
        <authorList>
            <person name="Whitman W."/>
        </authorList>
    </citation>
    <scope>NUCLEOTIDE SEQUENCE [LARGE SCALE GENOMIC DNA]</scope>
    <source>
        <strain evidence="2 3">9A</strain>
    </source>
</reference>
<evidence type="ECO:0000313" key="2">
    <source>
        <dbReference type="EMBL" id="NRT20007.1"/>
    </source>
</evidence>
<evidence type="ECO:0000313" key="3">
    <source>
        <dbReference type="Proteomes" id="UP000779507"/>
    </source>
</evidence>
<proteinExistence type="predicted"/>
<accession>A0ABX2FS49</accession>
<dbReference type="Gene3D" id="2.60.120.890">
    <property type="entry name" value="BT2081, beta-jelly-roll domain"/>
    <property type="match status" value="1"/>
</dbReference>
<sequence length="320" mass="32921">MKILFRMLSALATGAALLAAPSAHAQTPAVPNGSLDTWVTRNGAEEPQGWQTFDDLYLFVIKQFPITGGTHTTAKTATAHSGAYAAQLQSIQFSTNTGPVVLPGYLFLGNAIVDQNLTGGIPYTARPSSLQFYYKLAGTGAIADSAAAQVILTATVGGQPVVVGFGGGYFTATATNFTLANLPISYDPTTSVAPDTVRIIFASGVADNLTAGTTLVVDDVVLVNNTVTATRASADLSAGLGAYPNPSAGGAYTLSYPSEPALLAAPLAVVDATGRVVRRESALRAPAATRALDLRGLAGGLYTLQLFTDKGLIAKKLLVQ</sequence>
<dbReference type="InterPro" id="IPR038653">
    <property type="entry name" value="Put_CMD_sf"/>
</dbReference>
<evidence type="ECO:0000256" key="1">
    <source>
        <dbReference type="SAM" id="SignalP"/>
    </source>
</evidence>
<dbReference type="Proteomes" id="UP000779507">
    <property type="component" value="Unassembled WGS sequence"/>
</dbReference>
<feature type="signal peptide" evidence="1">
    <location>
        <begin position="1"/>
        <end position="25"/>
    </location>
</feature>
<dbReference type="EMBL" id="JABSNP010000013">
    <property type="protein sequence ID" value="NRT20007.1"/>
    <property type="molecule type" value="Genomic_DNA"/>
</dbReference>
<protein>
    <recommendedName>
        <fullName evidence="4">T9SS type A sorting domain-containing protein</fullName>
    </recommendedName>
</protein>
<keyword evidence="3" id="KW-1185">Reference proteome</keyword>
<dbReference type="NCBIfam" id="TIGR04183">
    <property type="entry name" value="Por_Secre_tail"/>
    <property type="match status" value="1"/>
</dbReference>
<comment type="caution">
    <text evidence="2">The sequence shown here is derived from an EMBL/GenBank/DDBJ whole genome shotgun (WGS) entry which is preliminary data.</text>
</comment>
<organism evidence="2 3">
    <name type="scientific">Hymenobacter caeli</name>
    <dbReference type="NCBI Taxonomy" id="2735894"/>
    <lineage>
        <taxon>Bacteria</taxon>
        <taxon>Pseudomonadati</taxon>
        <taxon>Bacteroidota</taxon>
        <taxon>Cytophagia</taxon>
        <taxon>Cytophagales</taxon>
        <taxon>Hymenobacteraceae</taxon>
        <taxon>Hymenobacter</taxon>
    </lineage>
</organism>
<gene>
    <name evidence="2" type="ORF">HNP98_002845</name>
</gene>
<feature type="chain" id="PRO_5047072585" description="T9SS type A sorting domain-containing protein" evidence="1">
    <location>
        <begin position="26"/>
        <end position="320"/>
    </location>
</feature>
<evidence type="ECO:0008006" key="4">
    <source>
        <dbReference type="Google" id="ProtNLM"/>
    </source>
</evidence>